<proteinExistence type="predicted"/>
<evidence type="ECO:0000313" key="1">
    <source>
        <dbReference type="EMBL" id="MDE1465347.1"/>
    </source>
</evidence>
<sequence>MSDSNSIADLLYMPGIDEIDFDPPKANIILQDDIYEEFLEMLEKEPSPALKELLESKSPWEE</sequence>
<dbReference type="Proteomes" id="UP001528823">
    <property type="component" value="Unassembled WGS sequence"/>
</dbReference>
<name>A0ABT5UGA5_9GAMM</name>
<accession>A0ABT5UGA5</accession>
<gene>
    <name evidence="1" type="ORF">ORQ98_25605</name>
</gene>
<dbReference type="EMBL" id="JAPMOU010000060">
    <property type="protein sequence ID" value="MDE1465347.1"/>
    <property type="molecule type" value="Genomic_DNA"/>
</dbReference>
<comment type="caution">
    <text evidence="1">The sequence shown here is derived from an EMBL/GenBank/DDBJ whole genome shotgun (WGS) entry which is preliminary data.</text>
</comment>
<protein>
    <submittedName>
        <fullName evidence="1">Uncharacterized protein</fullName>
    </submittedName>
</protein>
<evidence type="ECO:0000313" key="2">
    <source>
        <dbReference type="Proteomes" id="UP001528823"/>
    </source>
</evidence>
<reference evidence="1 2" key="1">
    <citation type="submission" date="2022-11" db="EMBL/GenBank/DDBJ databases">
        <title>Spartinivicinus poritis sp. nov., isolated from scleractinian coral Porites lutea.</title>
        <authorList>
            <person name="Zhang G."/>
            <person name="Cai L."/>
            <person name="Wei Q."/>
        </authorList>
    </citation>
    <scope>NUCLEOTIDE SEQUENCE [LARGE SCALE GENOMIC DNA]</scope>
    <source>
        <strain evidence="1 2">A2-2</strain>
    </source>
</reference>
<organism evidence="1 2">
    <name type="scientific">Spartinivicinus poritis</name>
    <dbReference type="NCBI Taxonomy" id="2994640"/>
    <lineage>
        <taxon>Bacteria</taxon>
        <taxon>Pseudomonadati</taxon>
        <taxon>Pseudomonadota</taxon>
        <taxon>Gammaproteobacteria</taxon>
        <taxon>Oceanospirillales</taxon>
        <taxon>Zooshikellaceae</taxon>
        <taxon>Spartinivicinus</taxon>
    </lineage>
</organism>
<dbReference type="RefSeq" id="WP_274691655.1">
    <property type="nucleotide sequence ID" value="NZ_JAPMOU010000060.1"/>
</dbReference>
<keyword evidence="2" id="KW-1185">Reference proteome</keyword>